<feature type="signal peptide" evidence="1">
    <location>
        <begin position="1"/>
        <end position="18"/>
    </location>
</feature>
<dbReference type="InterPro" id="IPR008972">
    <property type="entry name" value="Cupredoxin"/>
</dbReference>
<dbReference type="SUPFAM" id="SSF49503">
    <property type="entry name" value="Cupredoxins"/>
    <property type="match status" value="1"/>
</dbReference>
<keyword evidence="1" id="KW-0732">Signal</keyword>
<dbReference type="PANTHER" id="PTHR34883:SF15">
    <property type="entry name" value="EXTRACELLULAR SERINE-RICH PROTEIN"/>
    <property type="match status" value="1"/>
</dbReference>
<feature type="chain" id="PRO_5025452241" description="Phytocyanin domain-containing protein" evidence="1">
    <location>
        <begin position="19"/>
        <end position="148"/>
    </location>
</feature>
<dbReference type="CDD" id="cd00920">
    <property type="entry name" value="Cupredoxin"/>
    <property type="match status" value="1"/>
</dbReference>
<dbReference type="InterPro" id="IPR052953">
    <property type="entry name" value="Ser-rich/MCO-related"/>
</dbReference>
<organism evidence="3 4">
    <name type="scientific">Microthyrium microscopicum</name>
    <dbReference type="NCBI Taxonomy" id="703497"/>
    <lineage>
        <taxon>Eukaryota</taxon>
        <taxon>Fungi</taxon>
        <taxon>Dikarya</taxon>
        <taxon>Ascomycota</taxon>
        <taxon>Pezizomycotina</taxon>
        <taxon>Dothideomycetes</taxon>
        <taxon>Dothideomycetes incertae sedis</taxon>
        <taxon>Microthyriales</taxon>
        <taxon>Microthyriaceae</taxon>
        <taxon>Microthyrium</taxon>
    </lineage>
</organism>
<dbReference type="InterPro" id="IPR003245">
    <property type="entry name" value="Phytocyanin_dom"/>
</dbReference>
<reference evidence="3" key="1">
    <citation type="journal article" date="2020" name="Stud. Mycol.">
        <title>101 Dothideomycetes genomes: a test case for predicting lifestyles and emergence of pathogens.</title>
        <authorList>
            <person name="Haridas S."/>
            <person name="Albert R."/>
            <person name="Binder M."/>
            <person name="Bloem J."/>
            <person name="Labutti K."/>
            <person name="Salamov A."/>
            <person name="Andreopoulos B."/>
            <person name="Baker S."/>
            <person name="Barry K."/>
            <person name="Bills G."/>
            <person name="Bluhm B."/>
            <person name="Cannon C."/>
            <person name="Castanera R."/>
            <person name="Culley D."/>
            <person name="Daum C."/>
            <person name="Ezra D."/>
            <person name="Gonzalez J."/>
            <person name="Henrissat B."/>
            <person name="Kuo A."/>
            <person name="Liang C."/>
            <person name="Lipzen A."/>
            <person name="Lutzoni F."/>
            <person name="Magnuson J."/>
            <person name="Mondo S."/>
            <person name="Nolan M."/>
            <person name="Ohm R."/>
            <person name="Pangilinan J."/>
            <person name="Park H.-J."/>
            <person name="Ramirez L."/>
            <person name="Alfaro M."/>
            <person name="Sun H."/>
            <person name="Tritt A."/>
            <person name="Yoshinaga Y."/>
            <person name="Zwiers L.-H."/>
            <person name="Turgeon B."/>
            <person name="Goodwin S."/>
            <person name="Spatafora J."/>
            <person name="Crous P."/>
            <person name="Grigoriev I."/>
        </authorList>
    </citation>
    <scope>NUCLEOTIDE SEQUENCE</scope>
    <source>
        <strain evidence="3">CBS 115976</strain>
    </source>
</reference>
<evidence type="ECO:0000256" key="1">
    <source>
        <dbReference type="SAM" id="SignalP"/>
    </source>
</evidence>
<keyword evidence="4" id="KW-1185">Reference proteome</keyword>
<dbReference type="GO" id="GO:0009055">
    <property type="term" value="F:electron transfer activity"/>
    <property type="evidence" value="ECO:0007669"/>
    <property type="project" value="InterPro"/>
</dbReference>
<evidence type="ECO:0000313" key="4">
    <source>
        <dbReference type="Proteomes" id="UP000799302"/>
    </source>
</evidence>
<evidence type="ECO:0000313" key="3">
    <source>
        <dbReference type="EMBL" id="KAF2673987.1"/>
    </source>
</evidence>
<name>A0A6A6URF2_9PEZI</name>
<proteinExistence type="predicted"/>
<dbReference type="EMBL" id="MU004231">
    <property type="protein sequence ID" value="KAF2673987.1"/>
    <property type="molecule type" value="Genomic_DNA"/>
</dbReference>
<accession>A0A6A6URF2</accession>
<dbReference type="PANTHER" id="PTHR34883">
    <property type="entry name" value="SERINE-RICH PROTEIN, PUTATIVE-RELATED-RELATED"/>
    <property type="match status" value="1"/>
</dbReference>
<sequence>MVSSKIFAAAALASIASAIDHQVKVGSGGNVYSPSTIPGVAVGDTVSFQFQGTVHNVVQSSFSSPCTPMDNGFSVPFQSSSDTFTVNVTTTDAIWFYCSYQNHCNLGMVGVINPGTGQTQGAFASAAKGATVSQPKSNSAVGGVLGSG</sequence>
<protein>
    <recommendedName>
        <fullName evidence="2">Phytocyanin domain-containing protein</fullName>
    </recommendedName>
</protein>
<dbReference type="Gene3D" id="2.60.40.420">
    <property type="entry name" value="Cupredoxins - blue copper proteins"/>
    <property type="match status" value="1"/>
</dbReference>
<dbReference type="Proteomes" id="UP000799302">
    <property type="component" value="Unassembled WGS sequence"/>
</dbReference>
<evidence type="ECO:0000259" key="2">
    <source>
        <dbReference type="Pfam" id="PF02298"/>
    </source>
</evidence>
<gene>
    <name evidence="3" type="ORF">BT63DRAFT_384073</name>
</gene>
<feature type="domain" description="Phytocyanin" evidence="2">
    <location>
        <begin position="41"/>
        <end position="108"/>
    </location>
</feature>
<dbReference type="OrthoDB" id="2331100at2759"/>
<dbReference type="AlphaFoldDB" id="A0A6A6URF2"/>
<dbReference type="Pfam" id="PF02298">
    <property type="entry name" value="Cu_bind_like"/>
    <property type="match status" value="1"/>
</dbReference>